<name>A0A9E2NVI6_9LACO</name>
<reference evidence="1" key="2">
    <citation type="submission" date="2021-04" db="EMBL/GenBank/DDBJ databases">
        <authorList>
            <person name="Gilroy R."/>
        </authorList>
    </citation>
    <scope>NUCLEOTIDE SEQUENCE</scope>
    <source>
        <strain evidence="1">F6-686</strain>
    </source>
</reference>
<evidence type="ECO:0000313" key="1">
    <source>
        <dbReference type="EMBL" id="MBU3828439.1"/>
    </source>
</evidence>
<evidence type="ECO:0008006" key="3">
    <source>
        <dbReference type="Google" id="ProtNLM"/>
    </source>
</evidence>
<organism evidence="1 2">
    <name type="scientific">Candidatus Lactobacillus pullistercoris</name>
    <dbReference type="NCBI Taxonomy" id="2838636"/>
    <lineage>
        <taxon>Bacteria</taxon>
        <taxon>Bacillati</taxon>
        <taxon>Bacillota</taxon>
        <taxon>Bacilli</taxon>
        <taxon>Lactobacillales</taxon>
        <taxon>Lactobacillaceae</taxon>
        <taxon>Lactobacillus</taxon>
    </lineage>
</organism>
<protein>
    <recommendedName>
        <fullName evidence="3">Transcriptional regulator</fullName>
    </recommendedName>
</protein>
<sequence length="196" mass="22756">MAANKRDIPTLKRYIKEENALDNVNPMVTLQLQLSLATAEQSDKDIDPKLKRKLKRVLNESGWNMLSCDFLGESMAALDIDDAYQLLHSAIAYYKKSKRFNLLESQTIVTSTVNFLNNCYHKNGKIEYVEEAINFLKSLPLSVHIMYGRFFATYYEALYKENDKTLEQCVAVFKKSGYYQILQDTYEDYLAKKKTK</sequence>
<dbReference type="EMBL" id="JAHLFT010000064">
    <property type="protein sequence ID" value="MBU3828439.1"/>
    <property type="molecule type" value="Genomic_DNA"/>
</dbReference>
<evidence type="ECO:0000313" key="2">
    <source>
        <dbReference type="Proteomes" id="UP000823844"/>
    </source>
</evidence>
<accession>A0A9E2NVI6</accession>
<reference evidence="1" key="1">
    <citation type="journal article" date="2021" name="PeerJ">
        <title>Extensive microbial diversity within the chicken gut microbiome revealed by metagenomics and culture.</title>
        <authorList>
            <person name="Gilroy R."/>
            <person name="Ravi A."/>
            <person name="Getino M."/>
            <person name="Pursley I."/>
            <person name="Horton D.L."/>
            <person name="Alikhan N.F."/>
            <person name="Baker D."/>
            <person name="Gharbi K."/>
            <person name="Hall N."/>
            <person name="Watson M."/>
            <person name="Adriaenssens E.M."/>
            <person name="Foster-Nyarko E."/>
            <person name="Jarju S."/>
            <person name="Secka A."/>
            <person name="Antonio M."/>
            <person name="Oren A."/>
            <person name="Chaudhuri R.R."/>
            <person name="La Ragione R."/>
            <person name="Hildebrand F."/>
            <person name="Pallen M.J."/>
        </authorList>
    </citation>
    <scope>NUCLEOTIDE SEQUENCE</scope>
    <source>
        <strain evidence="1">F6-686</strain>
    </source>
</reference>
<gene>
    <name evidence="1" type="ORF">H9806_04790</name>
</gene>
<proteinExistence type="predicted"/>
<comment type="caution">
    <text evidence="1">The sequence shown here is derived from an EMBL/GenBank/DDBJ whole genome shotgun (WGS) entry which is preliminary data.</text>
</comment>
<dbReference type="Proteomes" id="UP000823844">
    <property type="component" value="Unassembled WGS sequence"/>
</dbReference>
<dbReference type="AlphaFoldDB" id="A0A9E2NVI6"/>